<feature type="chain" id="PRO_5044824596" evidence="1">
    <location>
        <begin position="23"/>
        <end position="353"/>
    </location>
</feature>
<dbReference type="AlphaFoldDB" id="A0ABD3MIZ5"/>
<keyword evidence="3" id="KW-1185">Reference proteome</keyword>
<reference evidence="2 3" key="1">
    <citation type="submission" date="2024-10" db="EMBL/GenBank/DDBJ databases">
        <title>Updated reference genomes for cyclostephanoid diatoms.</title>
        <authorList>
            <person name="Roberts W.R."/>
            <person name="Alverson A.J."/>
        </authorList>
    </citation>
    <scope>NUCLEOTIDE SEQUENCE [LARGE SCALE GENOMIC DNA]</scope>
    <source>
        <strain evidence="2 3">AJA276-08</strain>
    </source>
</reference>
<feature type="signal peptide" evidence="1">
    <location>
        <begin position="1"/>
        <end position="22"/>
    </location>
</feature>
<dbReference type="EMBL" id="JALLAZ020001785">
    <property type="protein sequence ID" value="KAL3764014.1"/>
    <property type="molecule type" value="Genomic_DNA"/>
</dbReference>
<dbReference type="PANTHER" id="PTHR40861">
    <property type="entry name" value="DUF2183 DOMAIN-CONTAINING PROTEIN"/>
    <property type="match status" value="1"/>
</dbReference>
<sequence length="353" mass="38971">MALLPPIMRAICLTLCITRAVAFVILRTPMTTCPASHLLATSMTPATAAAEQKNPSQIFLAYPLTQVVSDIDDTLKSSGGLEIGGVSLGGIDVQYDRGDFYPGVFQFMWELSLHTIRLNQRHYDESKVERGGKNGFSELRLSPPKVAVLTARAEELKAALEIKDKSKLAQAFRKTGESSIIYPTKDWGVGPVLYGSVSEWIIQNKKGHRKFSNFEKLLEQDPTGEIMQYIYVGDTGELDQEAGETMLREYPEVVQAVFLHVVSSDPPSTFLSSGLCIPPPKLINGRPLVFFRTYVGAAAKATQLGLMELDGLMRVVEEAEMALKAQGVPMGNSKWIDLERDTNEAYRTIGNMY</sequence>
<keyword evidence="1" id="KW-0732">Signal</keyword>
<gene>
    <name evidence="2" type="ORF">ACHAW5_000053</name>
</gene>
<protein>
    <submittedName>
        <fullName evidence="2">Uncharacterized protein</fullName>
    </submittedName>
</protein>
<accession>A0ABD3MIZ5</accession>
<evidence type="ECO:0000313" key="3">
    <source>
        <dbReference type="Proteomes" id="UP001530315"/>
    </source>
</evidence>
<proteinExistence type="predicted"/>
<name>A0ABD3MIZ5_9STRA</name>
<dbReference type="Proteomes" id="UP001530315">
    <property type="component" value="Unassembled WGS sequence"/>
</dbReference>
<dbReference type="PANTHER" id="PTHR40861:SF1">
    <property type="entry name" value="PHOSPHATIDATE PHOSPHATASE APP1 CATALYTIC DOMAIN-CONTAINING PROTEIN"/>
    <property type="match status" value="1"/>
</dbReference>
<evidence type="ECO:0000256" key="1">
    <source>
        <dbReference type="SAM" id="SignalP"/>
    </source>
</evidence>
<evidence type="ECO:0000313" key="2">
    <source>
        <dbReference type="EMBL" id="KAL3764014.1"/>
    </source>
</evidence>
<comment type="caution">
    <text evidence="2">The sequence shown here is derived from an EMBL/GenBank/DDBJ whole genome shotgun (WGS) entry which is preliminary data.</text>
</comment>
<organism evidence="2 3">
    <name type="scientific">Stephanodiscus triporus</name>
    <dbReference type="NCBI Taxonomy" id="2934178"/>
    <lineage>
        <taxon>Eukaryota</taxon>
        <taxon>Sar</taxon>
        <taxon>Stramenopiles</taxon>
        <taxon>Ochrophyta</taxon>
        <taxon>Bacillariophyta</taxon>
        <taxon>Coscinodiscophyceae</taxon>
        <taxon>Thalassiosirophycidae</taxon>
        <taxon>Stephanodiscales</taxon>
        <taxon>Stephanodiscaceae</taxon>
        <taxon>Stephanodiscus</taxon>
    </lineage>
</organism>